<feature type="domain" description="HTH araC/xylS-type" evidence="4">
    <location>
        <begin position="163"/>
        <end position="264"/>
    </location>
</feature>
<evidence type="ECO:0000259" key="4">
    <source>
        <dbReference type="PROSITE" id="PS01124"/>
    </source>
</evidence>
<name>A0A644YQT0_9ZZZZ</name>
<organism evidence="5">
    <name type="scientific">bioreactor metagenome</name>
    <dbReference type="NCBI Taxonomy" id="1076179"/>
    <lineage>
        <taxon>unclassified sequences</taxon>
        <taxon>metagenomes</taxon>
        <taxon>ecological metagenomes</taxon>
    </lineage>
</organism>
<dbReference type="SMART" id="SM00342">
    <property type="entry name" value="HTH_ARAC"/>
    <property type="match status" value="1"/>
</dbReference>
<dbReference type="Pfam" id="PF20240">
    <property type="entry name" value="DUF6597"/>
    <property type="match status" value="1"/>
</dbReference>
<dbReference type="GO" id="GO:0003700">
    <property type="term" value="F:DNA-binding transcription factor activity"/>
    <property type="evidence" value="ECO:0007669"/>
    <property type="project" value="InterPro"/>
</dbReference>
<keyword evidence="2" id="KW-0238">DNA-binding</keyword>
<sequence length="273" mass="30625">MNFMTSAPSASLSGIVKQYWAMEACHDSSEGHVQRIIPTGLSDLIFYKSSTPKCSDSKRDYIGNIVVSGQQSTFYDLLICGELSLFAIILTPAGFTRLTGIPASELRDNSVPLNYLLPEISSKLEDLLFEANTFEEMVKVAESIFLSIIQKESLGYASQYDFKRMSSPIKSMTMTFEDASLESISSAACMSKRHFERKFQDIVGLSPKQFIRVARFQKALDMKSKFPEITLAQLASECGFYDQSHMTSEFKKFSGYTPGEYFKICEPSSDLFN</sequence>
<evidence type="ECO:0000256" key="1">
    <source>
        <dbReference type="ARBA" id="ARBA00023015"/>
    </source>
</evidence>
<reference evidence="5" key="1">
    <citation type="submission" date="2019-08" db="EMBL/GenBank/DDBJ databases">
        <authorList>
            <person name="Kucharzyk K."/>
            <person name="Murdoch R.W."/>
            <person name="Higgins S."/>
            <person name="Loffler F."/>
        </authorList>
    </citation>
    <scope>NUCLEOTIDE SEQUENCE</scope>
</reference>
<proteinExistence type="predicted"/>
<dbReference type="PANTHER" id="PTHR46796">
    <property type="entry name" value="HTH-TYPE TRANSCRIPTIONAL ACTIVATOR RHAS-RELATED"/>
    <property type="match status" value="1"/>
</dbReference>
<dbReference type="Gene3D" id="1.10.10.60">
    <property type="entry name" value="Homeodomain-like"/>
    <property type="match status" value="1"/>
</dbReference>
<dbReference type="PANTHER" id="PTHR46796:SF13">
    <property type="entry name" value="HTH-TYPE TRANSCRIPTIONAL ACTIVATOR RHAS"/>
    <property type="match status" value="1"/>
</dbReference>
<gene>
    <name evidence="5" type="ORF">SDC9_74980</name>
</gene>
<evidence type="ECO:0000256" key="2">
    <source>
        <dbReference type="ARBA" id="ARBA00023125"/>
    </source>
</evidence>
<protein>
    <recommendedName>
        <fullName evidence="4">HTH araC/xylS-type domain-containing protein</fullName>
    </recommendedName>
</protein>
<dbReference type="InterPro" id="IPR046532">
    <property type="entry name" value="DUF6597"/>
</dbReference>
<dbReference type="InterPro" id="IPR009057">
    <property type="entry name" value="Homeodomain-like_sf"/>
</dbReference>
<comment type="caution">
    <text evidence="5">The sequence shown here is derived from an EMBL/GenBank/DDBJ whole genome shotgun (WGS) entry which is preliminary data.</text>
</comment>
<dbReference type="InterPro" id="IPR050204">
    <property type="entry name" value="AraC_XylS_family_regulators"/>
</dbReference>
<evidence type="ECO:0000256" key="3">
    <source>
        <dbReference type="ARBA" id="ARBA00023163"/>
    </source>
</evidence>
<dbReference type="SUPFAM" id="SSF46689">
    <property type="entry name" value="Homeodomain-like"/>
    <property type="match status" value="2"/>
</dbReference>
<dbReference type="Pfam" id="PF12833">
    <property type="entry name" value="HTH_18"/>
    <property type="match status" value="1"/>
</dbReference>
<evidence type="ECO:0000313" key="5">
    <source>
        <dbReference type="EMBL" id="MPM28454.1"/>
    </source>
</evidence>
<keyword evidence="3" id="KW-0804">Transcription</keyword>
<dbReference type="InterPro" id="IPR018060">
    <property type="entry name" value="HTH_AraC"/>
</dbReference>
<dbReference type="PROSITE" id="PS01124">
    <property type="entry name" value="HTH_ARAC_FAMILY_2"/>
    <property type="match status" value="1"/>
</dbReference>
<accession>A0A644YQT0</accession>
<dbReference type="EMBL" id="VSSQ01005261">
    <property type="protein sequence ID" value="MPM28454.1"/>
    <property type="molecule type" value="Genomic_DNA"/>
</dbReference>
<keyword evidence="1" id="KW-0805">Transcription regulation</keyword>
<dbReference type="AlphaFoldDB" id="A0A644YQT0"/>
<dbReference type="GO" id="GO:0043565">
    <property type="term" value="F:sequence-specific DNA binding"/>
    <property type="evidence" value="ECO:0007669"/>
    <property type="project" value="InterPro"/>
</dbReference>